<dbReference type="EnsemblProtists" id="PYU1_T003690">
    <property type="protein sequence ID" value="PYU1_T003690"/>
    <property type="gene ID" value="PYU1_G003680"/>
</dbReference>
<sequence length="145" mass="16843">MKCRDVLYQNLDVSMVNNHFRQWGGIAWYVLERARSSRQQRLLEKAIDAADLDSLVDSCGRQLDANEAQISHSLLHFRVNMDFDMEYAVFVSEHVRHEVYKRLYETDKPKLLAFIAAIGWEDQRSFPTHLKVVISKSATSLIKSN</sequence>
<evidence type="ECO:0000313" key="2">
    <source>
        <dbReference type="Proteomes" id="UP000019132"/>
    </source>
</evidence>
<proteinExistence type="predicted"/>
<dbReference type="eggNOG" id="ENOG502R5I5">
    <property type="taxonomic scope" value="Eukaryota"/>
</dbReference>
<dbReference type="Proteomes" id="UP000019132">
    <property type="component" value="Unassembled WGS sequence"/>
</dbReference>
<dbReference type="InParanoid" id="K3WFE9"/>
<dbReference type="EMBL" id="GL376638">
    <property type="status" value="NOT_ANNOTATED_CDS"/>
    <property type="molecule type" value="Genomic_DNA"/>
</dbReference>
<dbReference type="InterPro" id="IPR052980">
    <property type="entry name" value="Crinkler_effector"/>
</dbReference>
<reference evidence="2" key="2">
    <citation type="submission" date="2010-04" db="EMBL/GenBank/DDBJ databases">
        <authorList>
            <person name="Buell R."/>
            <person name="Hamilton J."/>
            <person name="Hostetler J."/>
        </authorList>
    </citation>
    <scope>NUCLEOTIDE SEQUENCE [LARGE SCALE GENOMIC DNA]</scope>
    <source>
        <strain evidence="2">DAOM:BR144</strain>
    </source>
</reference>
<reference evidence="1" key="3">
    <citation type="submission" date="2015-02" db="UniProtKB">
        <authorList>
            <consortium name="EnsemblProtists"/>
        </authorList>
    </citation>
    <scope>IDENTIFICATION</scope>
    <source>
        <strain evidence="1">DAOM BR144</strain>
    </source>
</reference>
<keyword evidence="2" id="KW-1185">Reference proteome</keyword>
<reference evidence="2" key="1">
    <citation type="journal article" date="2010" name="Genome Biol.">
        <title>Genome sequence of the necrotrophic plant pathogen Pythium ultimum reveals original pathogenicity mechanisms and effector repertoire.</title>
        <authorList>
            <person name="Levesque C.A."/>
            <person name="Brouwer H."/>
            <person name="Cano L."/>
            <person name="Hamilton J.P."/>
            <person name="Holt C."/>
            <person name="Huitema E."/>
            <person name="Raffaele S."/>
            <person name="Robideau G.P."/>
            <person name="Thines M."/>
            <person name="Win J."/>
            <person name="Zerillo M.M."/>
            <person name="Beakes G.W."/>
            <person name="Boore J.L."/>
            <person name="Busam D."/>
            <person name="Dumas B."/>
            <person name="Ferriera S."/>
            <person name="Fuerstenberg S.I."/>
            <person name="Gachon C.M."/>
            <person name="Gaulin E."/>
            <person name="Govers F."/>
            <person name="Grenville-Briggs L."/>
            <person name="Horner N."/>
            <person name="Hostetler J."/>
            <person name="Jiang R.H."/>
            <person name="Johnson J."/>
            <person name="Krajaejun T."/>
            <person name="Lin H."/>
            <person name="Meijer H.J."/>
            <person name="Moore B."/>
            <person name="Morris P."/>
            <person name="Phuntmart V."/>
            <person name="Puiu D."/>
            <person name="Shetty J."/>
            <person name="Stajich J.E."/>
            <person name="Tripathy S."/>
            <person name="Wawra S."/>
            <person name="van West P."/>
            <person name="Whitty B.R."/>
            <person name="Coutinho P.M."/>
            <person name="Henrissat B."/>
            <person name="Martin F."/>
            <person name="Thomas P.D."/>
            <person name="Tyler B.M."/>
            <person name="De Vries R.P."/>
            <person name="Kamoun S."/>
            <person name="Yandell M."/>
            <person name="Tisserat N."/>
            <person name="Buell C.R."/>
        </authorList>
    </citation>
    <scope>NUCLEOTIDE SEQUENCE</scope>
    <source>
        <strain evidence="2">DAOM:BR144</strain>
    </source>
</reference>
<dbReference type="PANTHER" id="PTHR33129">
    <property type="entry name" value="PROTEIN KINASE DOMAIN-CONTAINING PROTEIN-RELATED"/>
    <property type="match status" value="1"/>
</dbReference>
<accession>K3WFE9</accession>
<organism evidence="1 2">
    <name type="scientific">Globisporangium ultimum (strain ATCC 200006 / CBS 805.95 / DAOM BR144)</name>
    <name type="common">Pythium ultimum</name>
    <dbReference type="NCBI Taxonomy" id="431595"/>
    <lineage>
        <taxon>Eukaryota</taxon>
        <taxon>Sar</taxon>
        <taxon>Stramenopiles</taxon>
        <taxon>Oomycota</taxon>
        <taxon>Peronosporomycetes</taxon>
        <taxon>Pythiales</taxon>
        <taxon>Pythiaceae</taxon>
        <taxon>Globisporangium</taxon>
    </lineage>
</organism>
<protein>
    <submittedName>
        <fullName evidence="1">Uncharacterized protein</fullName>
    </submittedName>
</protein>
<dbReference type="VEuPathDB" id="FungiDB:PYU1_G003680"/>
<dbReference type="STRING" id="431595.K3WFE9"/>
<dbReference type="HOGENOM" id="CLU_1790797_0_0_1"/>
<dbReference type="AlphaFoldDB" id="K3WFE9"/>
<evidence type="ECO:0000313" key="1">
    <source>
        <dbReference type="EnsemblProtists" id="PYU1_T003690"/>
    </source>
</evidence>
<dbReference type="PANTHER" id="PTHR33129:SF1">
    <property type="entry name" value="ATP-BINDING PROTEIN"/>
    <property type="match status" value="1"/>
</dbReference>
<name>K3WFE9_GLOUD</name>